<evidence type="ECO:0000256" key="1">
    <source>
        <dbReference type="SAM" id="SignalP"/>
    </source>
</evidence>
<dbReference type="RefSeq" id="WP_004900567.1">
    <property type="nucleotide sequence ID" value="NZ_BBTI01000002.1"/>
</dbReference>
<proteinExistence type="predicted"/>
<accession>V2U9F0</accession>
<dbReference type="HOGENOM" id="CLU_2010324_0_0_6"/>
<dbReference type="OrthoDB" id="6706514at2"/>
<protein>
    <submittedName>
        <fullName evidence="2">Uncharacterized protein</fullName>
    </submittedName>
</protein>
<name>V2U9F0_9GAMM</name>
<feature type="signal peptide" evidence="1">
    <location>
        <begin position="1"/>
        <end position="19"/>
    </location>
</feature>
<organism evidence="2 3">
    <name type="scientific">Acinetobacter brisouii CIP 110357</name>
    <dbReference type="NCBI Taxonomy" id="1341683"/>
    <lineage>
        <taxon>Bacteria</taxon>
        <taxon>Pseudomonadati</taxon>
        <taxon>Pseudomonadota</taxon>
        <taxon>Gammaproteobacteria</taxon>
        <taxon>Moraxellales</taxon>
        <taxon>Moraxellaceae</taxon>
        <taxon>Acinetobacter</taxon>
    </lineage>
</organism>
<comment type="caution">
    <text evidence="2">The sequence shown here is derived from an EMBL/GenBank/DDBJ whole genome shotgun (WGS) entry which is preliminary data.</text>
</comment>
<dbReference type="PATRIC" id="fig|1341683.3.peg.1609"/>
<reference evidence="2 3" key="1">
    <citation type="submission" date="2013-10" db="EMBL/GenBank/DDBJ databases">
        <title>The Genome Sequence of Acinetobacter brisouii CIP 110357.</title>
        <authorList>
            <consortium name="The Broad Institute Genomics Platform"/>
            <consortium name="The Broad Institute Genome Sequencing Center for Infectious Disease"/>
            <person name="Cerqueira G."/>
            <person name="Feldgarden M."/>
            <person name="Courvalin P."/>
            <person name="Grillot-Courvalin C."/>
            <person name="Clermont D."/>
            <person name="Rocha E."/>
            <person name="Yoon E.-J."/>
            <person name="Nemec A."/>
            <person name="Young S.K."/>
            <person name="Zeng Q."/>
            <person name="Gargeya S."/>
            <person name="Fitzgerald M."/>
            <person name="Abouelleil A."/>
            <person name="Alvarado L."/>
            <person name="Berlin A.M."/>
            <person name="Chapman S.B."/>
            <person name="Gainer-Dewar J."/>
            <person name="Goldberg J."/>
            <person name="Gnerre S."/>
            <person name="Griggs A."/>
            <person name="Gujja S."/>
            <person name="Hansen M."/>
            <person name="Howarth C."/>
            <person name="Imamovic A."/>
            <person name="Ireland A."/>
            <person name="Larimer J."/>
            <person name="McCowan C."/>
            <person name="Murphy C."/>
            <person name="Pearson M."/>
            <person name="Poon T.W."/>
            <person name="Priest M."/>
            <person name="Roberts A."/>
            <person name="Saif S."/>
            <person name="Shea T."/>
            <person name="Sykes S."/>
            <person name="Wortman J."/>
            <person name="Nusbaum C."/>
            <person name="Birren B."/>
        </authorList>
    </citation>
    <scope>NUCLEOTIDE SEQUENCE [LARGE SCALE GENOMIC DNA]</scope>
    <source>
        <strain evidence="2 3">CIP 110357</strain>
    </source>
</reference>
<dbReference type="Proteomes" id="UP000018418">
    <property type="component" value="Unassembled WGS sequence"/>
</dbReference>
<dbReference type="EMBL" id="AYEU01000006">
    <property type="protein sequence ID" value="ESK51118.1"/>
    <property type="molecule type" value="Genomic_DNA"/>
</dbReference>
<dbReference type="AlphaFoldDB" id="V2U9F0"/>
<feature type="chain" id="PRO_5004709401" evidence="1">
    <location>
        <begin position="20"/>
        <end position="123"/>
    </location>
</feature>
<keyword evidence="1" id="KW-0732">Signal</keyword>
<evidence type="ECO:0000313" key="3">
    <source>
        <dbReference type="Proteomes" id="UP000018418"/>
    </source>
</evidence>
<gene>
    <name evidence="2" type="ORF">P255_01624</name>
</gene>
<evidence type="ECO:0000313" key="2">
    <source>
        <dbReference type="EMBL" id="ESK51118.1"/>
    </source>
</evidence>
<keyword evidence="3" id="KW-1185">Reference proteome</keyword>
<sequence>MKKIIAVIILGFCSVLSFAGQTSLKMHDKAAMDQKMDEFKNQYTQRKNALLQSIDPHATSLTVQQKQQMCQSTQIYFNNVYELMDQNRNLLKPEKREFTREQFKAMFLTRAGLSLKQINCNFI</sequence>
<dbReference type="STRING" id="396323.VH98_02835"/>